<keyword evidence="4" id="KW-1133">Transmembrane helix</keyword>
<dbReference type="Pfam" id="PF02469">
    <property type="entry name" value="Fasciclin"/>
    <property type="match status" value="2"/>
</dbReference>
<evidence type="ECO:0000256" key="5">
    <source>
        <dbReference type="ARBA" id="ARBA00023136"/>
    </source>
</evidence>
<feature type="domain" description="FAS1" evidence="10">
    <location>
        <begin position="303"/>
        <end position="420"/>
    </location>
</feature>
<dbReference type="PROSITE" id="PS50213">
    <property type="entry name" value="FAS1"/>
    <property type="match status" value="2"/>
</dbReference>
<feature type="domain" description="EGF-like" evidence="9">
    <location>
        <begin position="641"/>
        <end position="682"/>
    </location>
</feature>
<dbReference type="PANTHER" id="PTHR24038">
    <property type="entry name" value="STABILIN"/>
    <property type="match status" value="1"/>
</dbReference>
<dbReference type="SUPFAM" id="SSF82153">
    <property type="entry name" value="FAS1 domain"/>
    <property type="match status" value="3"/>
</dbReference>
<evidence type="ECO:0000256" key="4">
    <source>
        <dbReference type="ARBA" id="ARBA00022989"/>
    </source>
</evidence>
<evidence type="ECO:0008006" key="13">
    <source>
        <dbReference type="Google" id="ProtNLM"/>
    </source>
</evidence>
<dbReference type="Gene3D" id="2.30.180.10">
    <property type="entry name" value="FAS1 domain"/>
    <property type="match status" value="2"/>
</dbReference>
<dbReference type="AlphaFoldDB" id="A0A553QPS5"/>
<feature type="non-terminal residue" evidence="11">
    <location>
        <position position="1"/>
    </location>
</feature>
<dbReference type="EMBL" id="SRMA01025692">
    <property type="protein sequence ID" value="TRY91981.1"/>
    <property type="molecule type" value="Genomic_DNA"/>
</dbReference>
<keyword evidence="7" id="KW-0325">Glycoprotein</keyword>
<protein>
    <recommendedName>
        <fullName evidence="13">Stabilin 1</fullName>
    </recommendedName>
</protein>
<feature type="domain" description="EGF-like" evidence="9">
    <location>
        <begin position="683"/>
        <end position="725"/>
    </location>
</feature>
<feature type="disulfide bond" evidence="8">
    <location>
        <begin position="538"/>
        <end position="547"/>
    </location>
</feature>
<reference evidence="11 12" key="1">
    <citation type="journal article" date="2019" name="Sci. Data">
        <title>Hybrid genome assembly and annotation of Danionella translucida.</title>
        <authorList>
            <person name="Kadobianskyi M."/>
            <person name="Schulze L."/>
            <person name="Schuelke M."/>
            <person name="Judkewitz B."/>
        </authorList>
    </citation>
    <scope>NUCLEOTIDE SEQUENCE [LARGE SCALE GENOMIC DNA]</scope>
    <source>
        <strain evidence="11 12">Bolton</strain>
    </source>
</reference>
<comment type="caution">
    <text evidence="11">The sequence shown here is derived from an EMBL/GenBank/DDBJ whole genome shotgun (WGS) entry which is preliminary data.</text>
</comment>
<dbReference type="InterPro" id="IPR036378">
    <property type="entry name" value="FAS1_dom_sf"/>
</dbReference>
<dbReference type="Proteomes" id="UP000316079">
    <property type="component" value="Unassembled WGS sequence"/>
</dbReference>
<accession>A0A553QPS5</accession>
<dbReference type="FunFam" id="2.10.25.10:FF:000040">
    <property type="entry name" value="Stabilin 2"/>
    <property type="match status" value="1"/>
</dbReference>
<feature type="domain" description="EGF-like" evidence="9">
    <location>
        <begin position="598"/>
        <end position="640"/>
    </location>
</feature>
<dbReference type="PROSITE" id="PS01186">
    <property type="entry name" value="EGF_2"/>
    <property type="match status" value="3"/>
</dbReference>
<evidence type="ECO:0000259" key="10">
    <source>
        <dbReference type="PROSITE" id="PS50213"/>
    </source>
</evidence>
<evidence type="ECO:0000256" key="6">
    <source>
        <dbReference type="ARBA" id="ARBA00023157"/>
    </source>
</evidence>
<keyword evidence="2 8" id="KW-0245">EGF-like domain</keyword>
<dbReference type="SMART" id="SM00181">
    <property type="entry name" value="EGF"/>
    <property type="match status" value="6"/>
</dbReference>
<evidence type="ECO:0000256" key="2">
    <source>
        <dbReference type="ARBA" id="ARBA00022536"/>
    </source>
</evidence>
<dbReference type="InterPro" id="IPR000782">
    <property type="entry name" value="FAS1_domain"/>
</dbReference>
<sequence length="888" mass="96896">PSRDDVIAALTSRDNVFAYSTTQCILWEVEGLLLGSAAWKQTSANKANASIVILGVERKLLTVSLGQAREMLCLRSWADPSHSSRCTEASPVLDSQDELVESVHVFKAGSIGNGENDEETIACPHIRVLYGGVVVRHEDLLEELDGEGTLTYTAVAHHHQLIGGQVVPRNQAGCHGNRYTYNTNTVTYKASSDLQYAIINAANEQLMHYPPLVVLCADPLDAICIKQITIPCHKMTADANSPFRFQRYCSRHYRRFILMRDPDVVFTILQSDVPASNGIIHIIDKPFTVTHIQSSNNNMEVSSKSIGEIIREDDRFNRFLSLLDNCGALLPVTGSGPLTVLVPTNSAIDRFRDGSLMYMLSEVTVDQLASMSKVTTMASEILRINASDDGRVFLGDKGVTLETKDIVASNGIIHLIDGVLVPSSIVPIMPHRCDLNMSRISFGSCVRCSHLHETQCPPGSVELPGHLSGCEPVPDRRWSYSLLEEGCAKYCNITEESRQCCRGFYGADCKPCIGGFQHPCYDKGTCFDGINGNGSCKCEPAFTGVGCHLCSDPRKHGENCDEDCRCVHGVCDNRPGSLGVCRRGSCSAGFLGEFCDQTVSPCDSDGGFQHCHIHARCAHSVGQTTCVCLPGYEGDGLSCFERNPCLEPQRGGCHDNAECSYDGGVLSCVCLEGWTGDGRLCVEINNCLLESRGGCHQDAECTATGPGQNDCICKKGFMGDGVVCKIANPCLSDNGGCHYLAKCELKSPGTRVCTCPKEYEGDGMICYGNMLVRQTVLASDSFLTALVPSKTALKSFSETEGPYWFDYYRLPYLLQAHFLEGIYTSEDLRQQVGKTVQTVGKTKWEIQSNGKEPMISNATIITPDLKAINGCIHIIDSVIQLTVHFIYN</sequence>
<comment type="caution">
    <text evidence="8">Lacks conserved residue(s) required for the propagation of feature annotation.</text>
</comment>
<dbReference type="InterPro" id="IPR024731">
    <property type="entry name" value="NELL2-like_EGF"/>
</dbReference>
<keyword evidence="12" id="KW-1185">Reference proteome</keyword>
<organism evidence="11 12">
    <name type="scientific">Danionella cerebrum</name>
    <dbReference type="NCBI Taxonomy" id="2873325"/>
    <lineage>
        <taxon>Eukaryota</taxon>
        <taxon>Metazoa</taxon>
        <taxon>Chordata</taxon>
        <taxon>Craniata</taxon>
        <taxon>Vertebrata</taxon>
        <taxon>Euteleostomi</taxon>
        <taxon>Actinopterygii</taxon>
        <taxon>Neopterygii</taxon>
        <taxon>Teleostei</taxon>
        <taxon>Ostariophysi</taxon>
        <taxon>Cypriniformes</taxon>
        <taxon>Danionidae</taxon>
        <taxon>Danioninae</taxon>
        <taxon>Danionella</taxon>
    </lineage>
</organism>
<feature type="domain" description="EGF-like" evidence="9">
    <location>
        <begin position="508"/>
        <end position="548"/>
    </location>
</feature>
<keyword evidence="5" id="KW-0472">Membrane</keyword>
<comment type="subcellular location">
    <subcellularLocation>
        <location evidence="1">Membrane</location>
        <topology evidence="1">Single-pass membrane protein</topology>
    </subcellularLocation>
</comment>
<dbReference type="STRING" id="623744.A0A553QPS5"/>
<name>A0A553QPS5_9TELE</name>
<keyword evidence="6 8" id="KW-1015">Disulfide bond</keyword>
<evidence type="ECO:0000256" key="1">
    <source>
        <dbReference type="ARBA" id="ARBA00004167"/>
    </source>
</evidence>
<keyword evidence="3" id="KW-0812">Transmembrane</keyword>
<dbReference type="Pfam" id="PF12947">
    <property type="entry name" value="EGF_3"/>
    <property type="match status" value="4"/>
</dbReference>
<dbReference type="Gene3D" id="2.10.25.10">
    <property type="entry name" value="Laminin"/>
    <property type="match status" value="4"/>
</dbReference>
<proteinExistence type="predicted"/>
<dbReference type="Pfam" id="PF24887">
    <property type="entry name" value="EGF_STAB1-2"/>
    <property type="match status" value="1"/>
</dbReference>
<dbReference type="InterPro" id="IPR000742">
    <property type="entry name" value="EGF"/>
</dbReference>
<dbReference type="GO" id="GO:0016020">
    <property type="term" value="C:membrane"/>
    <property type="evidence" value="ECO:0007669"/>
    <property type="project" value="UniProtKB-SubCell"/>
</dbReference>
<evidence type="ECO:0000313" key="11">
    <source>
        <dbReference type="EMBL" id="TRY91981.1"/>
    </source>
</evidence>
<evidence type="ECO:0000256" key="7">
    <source>
        <dbReference type="ARBA" id="ARBA00023180"/>
    </source>
</evidence>
<dbReference type="PANTHER" id="PTHR24038:SF8">
    <property type="entry name" value="STABILIN-1"/>
    <property type="match status" value="1"/>
</dbReference>
<evidence type="ECO:0000313" key="12">
    <source>
        <dbReference type="Proteomes" id="UP000316079"/>
    </source>
</evidence>
<gene>
    <name evidence="11" type="ORF">DNTS_013792</name>
</gene>
<dbReference type="PROSITE" id="PS00022">
    <property type="entry name" value="EGF_1"/>
    <property type="match status" value="1"/>
</dbReference>
<evidence type="ECO:0000256" key="8">
    <source>
        <dbReference type="PROSITE-ProRule" id="PRU00076"/>
    </source>
</evidence>
<evidence type="ECO:0000256" key="3">
    <source>
        <dbReference type="ARBA" id="ARBA00022692"/>
    </source>
</evidence>
<dbReference type="PROSITE" id="PS50026">
    <property type="entry name" value="EGF_3"/>
    <property type="match status" value="4"/>
</dbReference>
<feature type="domain" description="FAS1" evidence="10">
    <location>
        <begin position="777"/>
        <end position="879"/>
    </location>
</feature>
<dbReference type="SMART" id="SM00554">
    <property type="entry name" value="FAS1"/>
    <property type="match status" value="2"/>
</dbReference>
<dbReference type="InterPro" id="IPR056806">
    <property type="entry name" value="EGF_STAB1-2"/>
</dbReference>
<evidence type="ECO:0000259" key="9">
    <source>
        <dbReference type="PROSITE" id="PS50026"/>
    </source>
</evidence>
<dbReference type="OrthoDB" id="286301at2759"/>